<dbReference type="Pfam" id="PF02204">
    <property type="entry name" value="VPS9"/>
    <property type="match status" value="1"/>
</dbReference>
<protein>
    <recommendedName>
        <fullName evidence="2">VPS9 domain-containing protein</fullName>
    </recommendedName>
</protein>
<dbReference type="SMART" id="SM00167">
    <property type="entry name" value="VPS9"/>
    <property type="match status" value="1"/>
</dbReference>
<feature type="region of interest" description="Disordered" evidence="1">
    <location>
        <begin position="568"/>
        <end position="711"/>
    </location>
</feature>
<sequence length="952" mass="106109">MELRSENPEEQKQLQTAMKAVGQAIQLDTSGSAPDAYLHYLSCMQYISQCLLQDARAKVCQAPSVNLKTKGSMKMVKLAQQCSERVADIMNNMEETSTPTHFPLLATHQTATLSPSPTPPSSLTSSMSSSLSPSLSSSIPSGRISPSMFPAVPSTFSHAAPSHVAVVRPTVQQPDPQRSPAPNASPNHQSDEALGPLEKAYRENRKLMATYRSRLNKMHTTSKNKSLVNLTFQRRLMENMAIAKAREASLAKKIKERQQRLKEQAAQRFSSSGQPTKEEMELRTVYANIMEYENVKTWLQDRRQRLQESPGDLRLIHDLITEILSCDQHPLSQLLKRYQITIYQKIMPLIQRKLPSIEEIVVPYKDVEPLKLQEPRAVPEGGFTTPDELDQSMEETLAQRLLALRQNSTSSAESESTDPRPSVQTNSMLFAHSDVSDDILEELFSEDDEDAPSLEEELSTQGGSVHPLPVEHHDRTMGKGEVVGDDRCEDNGHLDDSGIQNGEESSSSDEAAPTKDIQDDDLEGTTVRGKNEEGATSEGDRMREIRDEIRTDIAQALEDGEKLFKELEGRTIDKPEDVEESISDAVVIATDDSINDRDGESANITRTNSDAADKQHSDSDYAKDNHLNGLAVSGMDERTKNNLSDEKSESVRDDSEQTGQEEEEEVPSDVNDSANGDVASNSELAEGDSSVGEREGEREKEKAKEEEDGEERIAEMRVQALSRHLKCITKDVLMFTERLQSLLVAVYEQLNSTAAKEQCISIIEAFVFKDIWQPILMLYRRFNYKKEECAAIAMTKYQHAMPQHIGVGEKFCLLREGAVQDGSQASSSDYYPYQAAVEELCKLQGYTCPLQKIECIVRVSRIVIECVGDYYESQGISRQSLETTVGCDDLLPILSYVIMRSSLPQIVSECSAMEEFIHEGYLFGEEGYCLTTCQTALSYVLKLGSTEELSKS</sequence>
<dbReference type="OMA" id="YAMEEFI"/>
<feature type="compositionally biased region" description="Polar residues" evidence="1">
    <location>
        <begin position="170"/>
        <end position="188"/>
    </location>
</feature>
<feature type="compositionally biased region" description="Polar residues" evidence="1">
    <location>
        <begin position="670"/>
        <end position="683"/>
    </location>
</feature>
<feature type="compositionally biased region" description="Basic and acidic residues" evidence="1">
    <location>
        <begin position="529"/>
        <end position="546"/>
    </location>
</feature>
<dbReference type="InterPro" id="IPR037191">
    <property type="entry name" value="VPS9_dom_sf"/>
</dbReference>
<dbReference type="InterPro" id="IPR045046">
    <property type="entry name" value="Vps9-like"/>
</dbReference>
<dbReference type="Proteomes" id="UP000007110">
    <property type="component" value="Unassembled WGS sequence"/>
</dbReference>
<dbReference type="PANTHER" id="PTHR23101:SF98">
    <property type="entry name" value="VPS9 DOMAIN-CONTAINING PROTEIN 1"/>
    <property type="match status" value="1"/>
</dbReference>
<feature type="compositionally biased region" description="Acidic residues" evidence="1">
    <location>
        <begin position="447"/>
        <end position="458"/>
    </location>
</feature>
<dbReference type="SUPFAM" id="SSF109993">
    <property type="entry name" value="VPS9 domain"/>
    <property type="match status" value="1"/>
</dbReference>
<feature type="compositionally biased region" description="Basic and acidic residues" evidence="1">
    <location>
        <begin position="691"/>
        <end position="711"/>
    </location>
</feature>
<dbReference type="AlphaFoldDB" id="A0A7M7N533"/>
<dbReference type="GeneID" id="763155"/>
<dbReference type="GO" id="GO:0031267">
    <property type="term" value="F:small GTPase binding"/>
    <property type="evidence" value="ECO:0000318"/>
    <property type="project" value="GO_Central"/>
</dbReference>
<dbReference type="InParanoid" id="A0A7M7N533"/>
<dbReference type="KEGG" id="spu:763155"/>
<dbReference type="GO" id="GO:0030139">
    <property type="term" value="C:endocytic vesicle"/>
    <property type="evidence" value="ECO:0000318"/>
    <property type="project" value="GO_Central"/>
</dbReference>
<feature type="compositionally biased region" description="Low complexity" evidence="1">
    <location>
        <begin position="121"/>
        <end position="140"/>
    </location>
</feature>
<feature type="region of interest" description="Disordered" evidence="1">
    <location>
        <begin position="447"/>
        <end position="546"/>
    </location>
</feature>
<feature type="compositionally biased region" description="Basic and acidic residues" evidence="1">
    <location>
        <begin position="635"/>
        <end position="655"/>
    </location>
</feature>
<feature type="region of interest" description="Disordered" evidence="1">
    <location>
        <begin position="170"/>
        <end position="196"/>
    </location>
</feature>
<feature type="region of interest" description="Disordered" evidence="1">
    <location>
        <begin position="110"/>
        <end position="140"/>
    </location>
</feature>
<reference evidence="4" key="1">
    <citation type="submission" date="2015-02" db="EMBL/GenBank/DDBJ databases">
        <title>Genome sequencing for Strongylocentrotus purpuratus.</title>
        <authorList>
            <person name="Murali S."/>
            <person name="Liu Y."/>
            <person name="Vee V."/>
            <person name="English A."/>
            <person name="Wang M."/>
            <person name="Skinner E."/>
            <person name="Han Y."/>
            <person name="Muzny D.M."/>
            <person name="Worley K.C."/>
            <person name="Gibbs R.A."/>
        </authorList>
    </citation>
    <scope>NUCLEOTIDE SEQUENCE</scope>
</reference>
<evidence type="ECO:0000313" key="4">
    <source>
        <dbReference type="Proteomes" id="UP000007110"/>
    </source>
</evidence>
<keyword evidence="4" id="KW-1185">Reference proteome</keyword>
<dbReference type="Gene3D" id="1.20.1050.80">
    <property type="entry name" value="VPS9 domain"/>
    <property type="match status" value="1"/>
</dbReference>
<reference evidence="3" key="2">
    <citation type="submission" date="2021-01" db="UniProtKB">
        <authorList>
            <consortium name="EnsemblMetazoa"/>
        </authorList>
    </citation>
    <scope>IDENTIFICATION</scope>
</reference>
<dbReference type="InterPro" id="IPR003123">
    <property type="entry name" value="VPS9"/>
</dbReference>
<feature type="region of interest" description="Disordered" evidence="1">
    <location>
        <begin position="406"/>
        <end position="427"/>
    </location>
</feature>
<dbReference type="RefSeq" id="XP_030831399.1">
    <property type="nucleotide sequence ID" value="XM_030975539.1"/>
</dbReference>
<feature type="compositionally biased region" description="Polar residues" evidence="1">
    <location>
        <begin position="498"/>
        <end position="509"/>
    </location>
</feature>
<evidence type="ECO:0000313" key="3">
    <source>
        <dbReference type="EnsemblMetazoa" id="XP_030831399"/>
    </source>
</evidence>
<evidence type="ECO:0000259" key="2">
    <source>
        <dbReference type="PROSITE" id="PS51205"/>
    </source>
</evidence>
<organism evidence="3 4">
    <name type="scientific">Strongylocentrotus purpuratus</name>
    <name type="common">Purple sea urchin</name>
    <dbReference type="NCBI Taxonomy" id="7668"/>
    <lineage>
        <taxon>Eukaryota</taxon>
        <taxon>Metazoa</taxon>
        <taxon>Echinodermata</taxon>
        <taxon>Eleutherozoa</taxon>
        <taxon>Echinozoa</taxon>
        <taxon>Echinoidea</taxon>
        <taxon>Euechinoidea</taxon>
        <taxon>Echinacea</taxon>
        <taxon>Camarodonta</taxon>
        <taxon>Echinidea</taxon>
        <taxon>Strongylocentrotidae</taxon>
        <taxon>Strongylocentrotus</taxon>
    </lineage>
</organism>
<dbReference type="EnsemblMetazoa" id="XM_030975539">
    <property type="protein sequence ID" value="XP_030831399"/>
    <property type="gene ID" value="LOC763155"/>
</dbReference>
<proteinExistence type="predicted"/>
<feature type="compositionally biased region" description="Basic and acidic residues" evidence="1">
    <location>
        <begin position="469"/>
        <end position="496"/>
    </location>
</feature>
<name>A0A7M7N533_STRPU</name>
<dbReference type="PROSITE" id="PS51205">
    <property type="entry name" value="VPS9"/>
    <property type="match status" value="1"/>
</dbReference>
<dbReference type="OrthoDB" id="10264848at2759"/>
<dbReference type="PANTHER" id="PTHR23101">
    <property type="entry name" value="RAB GDP/GTP EXCHANGE FACTOR"/>
    <property type="match status" value="1"/>
</dbReference>
<dbReference type="CTD" id="9605"/>
<dbReference type="GO" id="GO:0005085">
    <property type="term" value="F:guanyl-nucleotide exchange factor activity"/>
    <property type="evidence" value="ECO:0000318"/>
    <property type="project" value="GO_Central"/>
</dbReference>
<accession>A0A7M7N533</accession>
<evidence type="ECO:0000256" key="1">
    <source>
        <dbReference type="SAM" id="MobiDB-lite"/>
    </source>
</evidence>
<feature type="compositionally biased region" description="Basic and acidic residues" evidence="1">
    <location>
        <begin position="611"/>
        <end position="626"/>
    </location>
</feature>
<dbReference type="GO" id="GO:0016192">
    <property type="term" value="P:vesicle-mediated transport"/>
    <property type="evidence" value="ECO:0007669"/>
    <property type="project" value="InterPro"/>
</dbReference>
<feature type="domain" description="VPS9" evidence="2">
    <location>
        <begin position="784"/>
        <end position="949"/>
    </location>
</feature>
<dbReference type="GO" id="GO:0005829">
    <property type="term" value="C:cytosol"/>
    <property type="evidence" value="ECO:0000318"/>
    <property type="project" value="GO_Central"/>
</dbReference>